<dbReference type="EC" id="2.5.1.9" evidence="4 9"/>
<keyword evidence="8" id="KW-0677">Repeat</keyword>
<dbReference type="Proteomes" id="UP000178602">
    <property type="component" value="Unassembled WGS sequence"/>
</dbReference>
<accession>A0A1F4T403</accession>
<evidence type="ECO:0000256" key="2">
    <source>
        <dbReference type="ARBA" id="ARBA00002803"/>
    </source>
</evidence>
<evidence type="ECO:0000256" key="9">
    <source>
        <dbReference type="NCBIfam" id="TIGR00187"/>
    </source>
</evidence>
<evidence type="ECO:0000256" key="8">
    <source>
        <dbReference type="ARBA" id="ARBA00022737"/>
    </source>
</evidence>
<dbReference type="Pfam" id="PF00677">
    <property type="entry name" value="Lum_binding"/>
    <property type="match status" value="2"/>
</dbReference>
<comment type="caution">
    <text evidence="12">The sequence shown here is derived from an EMBL/GenBank/DDBJ whole genome shotgun (WGS) entry which is preliminary data.</text>
</comment>
<evidence type="ECO:0000256" key="6">
    <source>
        <dbReference type="ARBA" id="ARBA00022619"/>
    </source>
</evidence>
<dbReference type="EMBL" id="MEUG01000001">
    <property type="protein sequence ID" value="OGC27535.1"/>
    <property type="molecule type" value="Genomic_DNA"/>
</dbReference>
<feature type="repeat" description="Lumazine-binding" evidence="10">
    <location>
        <begin position="97"/>
        <end position="193"/>
    </location>
</feature>
<proteinExistence type="predicted"/>
<reference evidence="12 13" key="1">
    <citation type="journal article" date="2016" name="Nat. Commun.">
        <title>Thousands of microbial genomes shed light on interconnected biogeochemical processes in an aquifer system.</title>
        <authorList>
            <person name="Anantharaman K."/>
            <person name="Brown C.T."/>
            <person name="Hug L.A."/>
            <person name="Sharon I."/>
            <person name="Castelle C.J."/>
            <person name="Probst A.J."/>
            <person name="Thomas B.C."/>
            <person name="Singh A."/>
            <person name="Wilkins M.J."/>
            <person name="Karaoz U."/>
            <person name="Brodie E.L."/>
            <person name="Williams K.H."/>
            <person name="Hubbard S.S."/>
            <person name="Banfield J.F."/>
        </authorList>
    </citation>
    <scope>NUCLEOTIDE SEQUENCE [LARGE SCALE GENOMIC DNA]</scope>
</reference>
<feature type="domain" description="Lumazine-binding" evidence="11">
    <location>
        <begin position="97"/>
        <end position="193"/>
    </location>
</feature>
<dbReference type="PIRSF" id="PIRSF000498">
    <property type="entry name" value="Riboflavin_syn_A"/>
    <property type="match status" value="1"/>
</dbReference>
<dbReference type="GO" id="GO:0004746">
    <property type="term" value="F:riboflavin synthase activity"/>
    <property type="evidence" value="ECO:0007669"/>
    <property type="project" value="UniProtKB-UniRule"/>
</dbReference>
<dbReference type="PROSITE" id="PS51177">
    <property type="entry name" value="LUMAZINE_BIND"/>
    <property type="match status" value="2"/>
</dbReference>
<dbReference type="AlphaFoldDB" id="A0A1F4T403"/>
<dbReference type="CDD" id="cd00402">
    <property type="entry name" value="Riboflavin_synthase_like"/>
    <property type="match status" value="1"/>
</dbReference>
<evidence type="ECO:0000259" key="11">
    <source>
        <dbReference type="PROSITE" id="PS51177"/>
    </source>
</evidence>
<dbReference type="PANTHER" id="PTHR21098">
    <property type="entry name" value="RIBOFLAVIN SYNTHASE ALPHA CHAIN"/>
    <property type="match status" value="1"/>
</dbReference>
<keyword evidence="7" id="KW-0808">Transferase</keyword>
<evidence type="ECO:0000256" key="3">
    <source>
        <dbReference type="ARBA" id="ARBA00004887"/>
    </source>
</evidence>
<evidence type="ECO:0000256" key="7">
    <source>
        <dbReference type="ARBA" id="ARBA00022679"/>
    </source>
</evidence>
<evidence type="ECO:0000256" key="1">
    <source>
        <dbReference type="ARBA" id="ARBA00000968"/>
    </source>
</evidence>
<dbReference type="InterPro" id="IPR017938">
    <property type="entry name" value="Riboflavin_synthase-like_b-brl"/>
</dbReference>
<gene>
    <name evidence="12" type="ORF">A3K49_00725</name>
</gene>
<dbReference type="FunFam" id="2.40.30.20:FF:000003">
    <property type="entry name" value="Riboflavin synthase, alpha subunit"/>
    <property type="match status" value="1"/>
</dbReference>
<keyword evidence="6" id="KW-0686">Riboflavin biosynthesis</keyword>
<dbReference type="NCBIfam" id="NF006767">
    <property type="entry name" value="PRK09289.1"/>
    <property type="match status" value="1"/>
</dbReference>
<comment type="function">
    <text evidence="2">Catalyzes the dismutation of two molecules of 6,7-dimethyl-8-ribityllumazine, resulting in the formation of riboflavin and 5-amino-6-(D-ribitylamino)uracil.</text>
</comment>
<dbReference type="InterPro" id="IPR001783">
    <property type="entry name" value="Lumazine-bd"/>
</dbReference>
<evidence type="ECO:0000313" key="13">
    <source>
        <dbReference type="Proteomes" id="UP000178602"/>
    </source>
</evidence>
<dbReference type="Gene3D" id="2.40.30.20">
    <property type="match status" value="2"/>
</dbReference>
<dbReference type="InterPro" id="IPR026017">
    <property type="entry name" value="Lumazine-bd_dom"/>
</dbReference>
<feature type="domain" description="Lumazine-binding" evidence="11">
    <location>
        <begin position="1"/>
        <end position="96"/>
    </location>
</feature>
<evidence type="ECO:0000256" key="5">
    <source>
        <dbReference type="ARBA" id="ARBA00013950"/>
    </source>
</evidence>
<dbReference type="SUPFAM" id="SSF63380">
    <property type="entry name" value="Riboflavin synthase domain-like"/>
    <property type="match status" value="2"/>
</dbReference>
<dbReference type="NCBIfam" id="NF009566">
    <property type="entry name" value="PRK13020.1"/>
    <property type="match status" value="1"/>
</dbReference>
<comment type="catalytic activity">
    <reaction evidence="1">
        <text>2 6,7-dimethyl-8-(1-D-ribityl)lumazine + H(+) = 5-amino-6-(D-ribitylamino)uracil + riboflavin</text>
        <dbReference type="Rhea" id="RHEA:20772"/>
        <dbReference type="ChEBI" id="CHEBI:15378"/>
        <dbReference type="ChEBI" id="CHEBI:15934"/>
        <dbReference type="ChEBI" id="CHEBI:57986"/>
        <dbReference type="ChEBI" id="CHEBI:58201"/>
        <dbReference type="EC" id="2.5.1.9"/>
    </reaction>
</comment>
<feature type="repeat" description="Lumazine-binding" evidence="10">
    <location>
        <begin position="1"/>
        <end position="96"/>
    </location>
</feature>
<dbReference type="GO" id="GO:0009231">
    <property type="term" value="P:riboflavin biosynthetic process"/>
    <property type="evidence" value="ECO:0007669"/>
    <property type="project" value="UniProtKB-KW"/>
</dbReference>
<evidence type="ECO:0000256" key="10">
    <source>
        <dbReference type="PROSITE-ProRule" id="PRU00524"/>
    </source>
</evidence>
<evidence type="ECO:0000313" key="12">
    <source>
        <dbReference type="EMBL" id="OGC27535.1"/>
    </source>
</evidence>
<protein>
    <recommendedName>
        <fullName evidence="5 9">Riboflavin synthase</fullName>
        <ecNumber evidence="4 9">2.5.1.9</ecNumber>
    </recommendedName>
</protein>
<comment type="pathway">
    <text evidence="3">Cofactor biosynthesis; riboflavin biosynthesis; riboflavin from 2-hydroxy-3-oxobutyl phosphate and 5-amino-6-(D-ribitylamino)uracil: step 2/2.</text>
</comment>
<name>A0A1F4T403_UNCSA</name>
<evidence type="ECO:0000256" key="4">
    <source>
        <dbReference type="ARBA" id="ARBA00012827"/>
    </source>
</evidence>
<dbReference type="InterPro" id="IPR023366">
    <property type="entry name" value="ATP_synth_asu-like_sf"/>
</dbReference>
<organism evidence="12 13">
    <name type="scientific">candidate division WOR-1 bacterium RIFOXYC12_FULL_54_18</name>
    <dbReference type="NCBI Taxonomy" id="1802584"/>
    <lineage>
        <taxon>Bacteria</taxon>
        <taxon>Bacillati</taxon>
        <taxon>Saganbacteria</taxon>
    </lineage>
</organism>
<sequence>MFTGIIEQVGSVASLVRQGNAAKLVVFSRKYFEGTKVGESIAVNGVCLTITHIRRDYVEFDLSPETLKKSALNELRISDKVNLEKALLVTARLGGHIVTGHIDGVGEVRETVRSDGGIDLFLAVPSDLMNYFVTKGSIALNGVSLTVAGFRQGLLRVSVIPLTLKQTTLGTLSAGDKVNIEVDIFSKYIEHHLRREEGAEMLDDPMMRVGFLPMGWIEN</sequence>
<dbReference type="PANTHER" id="PTHR21098:SF0">
    <property type="entry name" value="RIBOFLAVIN SYNTHASE"/>
    <property type="match status" value="1"/>
</dbReference>
<dbReference type="NCBIfam" id="TIGR00187">
    <property type="entry name" value="ribE"/>
    <property type="match status" value="1"/>
</dbReference>